<accession>A0A5M6CUZ0</accession>
<sequence>MAFILVLILSIVWIFVAGFILPNWHLKLITKRFIVPYFENKKVSFSYIRPVPFSIPRDKGDFNNEIIINPFYDTRFNKKKYYFVFYLTNTGDEKRITAKVSYNFYGFPKGVEFYPEIP</sequence>
<dbReference type="AlphaFoldDB" id="A0A5M6CUZ0"/>
<protein>
    <submittedName>
        <fullName evidence="1">Uncharacterized protein</fullName>
    </submittedName>
</protein>
<comment type="caution">
    <text evidence="1">The sequence shown here is derived from an EMBL/GenBank/DDBJ whole genome shotgun (WGS) entry which is preliminary data.</text>
</comment>
<evidence type="ECO:0000313" key="2">
    <source>
        <dbReference type="Proteomes" id="UP000323632"/>
    </source>
</evidence>
<name>A0A5M6CUZ0_9BACT</name>
<evidence type="ECO:0000313" key="1">
    <source>
        <dbReference type="EMBL" id="KAA5536825.1"/>
    </source>
</evidence>
<dbReference type="EMBL" id="VWSH01000001">
    <property type="protein sequence ID" value="KAA5536825.1"/>
    <property type="molecule type" value="Genomic_DNA"/>
</dbReference>
<keyword evidence="2" id="KW-1185">Reference proteome</keyword>
<dbReference type="RefSeq" id="WP_150031402.1">
    <property type="nucleotide sequence ID" value="NZ_VWSH01000001.1"/>
</dbReference>
<proteinExistence type="predicted"/>
<dbReference type="Proteomes" id="UP000323632">
    <property type="component" value="Unassembled WGS sequence"/>
</dbReference>
<reference evidence="1 2" key="1">
    <citation type="submission" date="2019-09" db="EMBL/GenBank/DDBJ databases">
        <title>Genome sequence and assembly of Taibaiella sp.</title>
        <authorList>
            <person name="Chhetri G."/>
        </authorList>
    </citation>
    <scope>NUCLEOTIDE SEQUENCE [LARGE SCALE GENOMIC DNA]</scope>
    <source>
        <strain evidence="1 2">KVB11</strain>
    </source>
</reference>
<organism evidence="1 2">
    <name type="scientific">Taibaiella lutea</name>
    <dbReference type="NCBI Taxonomy" id="2608001"/>
    <lineage>
        <taxon>Bacteria</taxon>
        <taxon>Pseudomonadati</taxon>
        <taxon>Bacteroidota</taxon>
        <taxon>Chitinophagia</taxon>
        <taxon>Chitinophagales</taxon>
        <taxon>Chitinophagaceae</taxon>
        <taxon>Taibaiella</taxon>
    </lineage>
</organism>
<gene>
    <name evidence="1" type="ORF">F0919_03910</name>
</gene>